<dbReference type="PANTHER" id="PTHR45947">
    <property type="entry name" value="SULFOQUINOVOSYL TRANSFERASE SQD2"/>
    <property type="match status" value="1"/>
</dbReference>
<feature type="domain" description="Glycosyltransferase subfamily 4-like N-terminal" evidence="1">
    <location>
        <begin position="14"/>
        <end position="183"/>
    </location>
</feature>
<gene>
    <name evidence="2" type="ORF">OXH18_14460</name>
</gene>
<dbReference type="Pfam" id="PF13439">
    <property type="entry name" value="Glyco_transf_4"/>
    <property type="match status" value="1"/>
</dbReference>
<dbReference type="PANTHER" id="PTHR45947:SF3">
    <property type="entry name" value="SULFOQUINOVOSYL TRANSFERASE SQD2"/>
    <property type="match status" value="1"/>
</dbReference>
<name>A0A9E9CA16_9CYAN</name>
<proteinExistence type="predicted"/>
<dbReference type="AlphaFoldDB" id="A0A9E9CA16"/>
<organism evidence="2 3">
    <name type="scientific">Thermocoleostomius sinensis A174</name>
    <dbReference type="NCBI Taxonomy" id="2016057"/>
    <lineage>
        <taxon>Bacteria</taxon>
        <taxon>Bacillati</taxon>
        <taxon>Cyanobacteriota</taxon>
        <taxon>Cyanophyceae</taxon>
        <taxon>Oculatellales</taxon>
        <taxon>Oculatellaceae</taxon>
        <taxon>Thermocoleostomius</taxon>
    </lineage>
</organism>
<dbReference type="InterPro" id="IPR028098">
    <property type="entry name" value="Glyco_trans_4-like_N"/>
</dbReference>
<dbReference type="Proteomes" id="UP001163152">
    <property type="component" value="Chromosome"/>
</dbReference>
<sequence length="392" mass="43656">MKLCIATQTVNKGNGQGRVNYEIVREAITRSHTVTLLASSIAPELQKHPLIEWVPILTDQLPTAILRDLFFAWKSTRWLHQHHSSIDIIKVNGAITFATADINAIHFVHSAWLKSGFHTIRYRKDFYGLYQWLYTNISAQWEVKAFYQARLLVAVSEQVKRELIELGLSASSIQVILNGVDLAEFQPGAIDRESLGLPRDVPIALFAGDIRTPRKNLDMTLFALARVPGLHLAVAGDTVGSPYPQIAADLKVDKRTHFLGYRSDIAKIMQGVDFFVFPSRYEACSLVLLEALASGLPVITAATTGGSELITSECGIVLSNPENVDDLTNAVEHLANNSDIRSVMGKHARRLAEQYAWNKQAKNYVDLFEKLSLSKHCSKKRHSTNAVLTIDK</sequence>
<dbReference type="KEGG" id="tsin:OXH18_14460"/>
<protein>
    <submittedName>
        <fullName evidence="2">Glycosyltransferase family 4 protein</fullName>
    </submittedName>
</protein>
<dbReference type="GO" id="GO:0016758">
    <property type="term" value="F:hexosyltransferase activity"/>
    <property type="evidence" value="ECO:0007669"/>
    <property type="project" value="TreeGrafter"/>
</dbReference>
<dbReference type="Pfam" id="PF13692">
    <property type="entry name" value="Glyco_trans_1_4"/>
    <property type="match status" value="1"/>
</dbReference>
<evidence type="ECO:0000313" key="3">
    <source>
        <dbReference type="Proteomes" id="UP001163152"/>
    </source>
</evidence>
<dbReference type="CDD" id="cd03801">
    <property type="entry name" value="GT4_PimA-like"/>
    <property type="match status" value="1"/>
</dbReference>
<dbReference type="EMBL" id="CP113797">
    <property type="protein sequence ID" value="WAL58385.1"/>
    <property type="molecule type" value="Genomic_DNA"/>
</dbReference>
<dbReference type="Gene3D" id="3.40.50.2000">
    <property type="entry name" value="Glycogen Phosphorylase B"/>
    <property type="match status" value="2"/>
</dbReference>
<evidence type="ECO:0000313" key="2">
    <source>
        <dbReference type="EMBL" id="WAL58385.1"/>
    </source>
</evidence>
<dbReference type="RefSeq" id="WP_268607800.1">
    <property type="nucleotide sequence ID" value="NZ_CP113797.1"/>
</dbReference>
<accession>A0A9E9CA16</accession>
<dbReference type="SUPFAM" id="SSF53756">
    <property type="entry name" value="UDP-Glycosyltransferase/glycogen phosphorylase"/>
    <property type="match status" value="1"/>
</dbReference>
<dbReference type="InterPro" id="IPR050194">
    <property type="entry name" value="Glycosyltransferase_grp1"/>
</dbReference>
<keyword evidence="3" id="KW-1185">Reference proteome</keyword>
<reference evidence="2" key="1">
    <citation type="submission" date="2022-12" db="EMBL/GenBank/DDBJ databases">
        <title>Polyphasic identification of a Novel Hot-Spring Cyanobacterium Ocullathermofonsia sinensis gen nov. sp. nov. and Genomic Insights on its Adaptations to the Thermal Habitat.</title>
        <authorList>
            <person name="Daroch M."/>
            <person name="Tang J."/>
            <person name="Jiang Y."/>
        </authorList>
    </citation>
    <scope>NUCLEOTIDE SEQUENCE</scope>
    <source>
        <strain evidence="2">PKUAC-SCTA174</strain>
    </source>
</reference>
<evidence type="ECO:0000259" key="1">
    <source>
        <dbReference type="Pfam" id="PF13439"/>
    </source>
</evidence>